<dbReference type="Pfam" id="PF00026">
    <property type="entry name" value="Asp"/>
    <property type="match status" value="1"/>
</dbReference>
<protein>
    <recommendedName>
        <fullName evidence="2">Peptidase A1 domain-containing protein</fullName>
    </recommendedName>
</protein>
<dbReference type="EMBL" id="CAJZBQ010000013">
    <property type="protein sequence ID" value="CAG9315236.1"/>
    <property type="molecule type" value="Genomic_DNA"/>
</dbReference>
<evidence type="ECO:0000313" key="4">
    <source>
        <dbReference type="Proteomes" id="UP001162131"/>
    </source>
</evidence>
<keyword evidence="4" id="KW-1185">Reference proteome</keyword>
<organism evidence="3 4">
    <name type="scientific">Blepharisma stoltei</name>
    <dbReference type="NCBI Taxonomy" id="1481888"/>
    <lineage>
        <taxon>Eukaryota</taxon>
        <taxon>Sar</taxon>
        <taxon>Alveolata</taxon>
        <taxon>Ciliophora</taxon>
        <taxon>Postciliodesmatophora</taxon>
        <taxon>Heterotrichea</taxon>
        <taxon>Heterotrichida</taxon>
        <taxon>Blepharismidae</taxon>
        <taxon>Blepharisma</taxon>
    </lineage>
</organism>
<dbReference type="InterPro" id="IPR033121">
    <property type="entry name" value="PEPTIDASE_A1"/>
</dbReference>
<name>A0AAU9J0D5_9CILI</name>
<feature type="chain" id="PRO_5043807025" description="Peptidase A1 domain-containing protein" evidence="1">
    <location>
        <begin position="17"/>
        <end position="122"/>
    </location>
</feature>
<dbReference type="Gene3D" id="2.40.70.10">
    <property type="entry name" value="Acid Proteases"/>
    <property type="match status" value="1"/>
</dbReference>
<keyword evidence="1" id="KW-0732">Signal</keyword>
<dbReference type="AlphaFoldDB" id="A0AAU9J0D5"/>
<proteinExistence type="predicted"/>
<sequence>MHLFSLALCIILITRQLLPLMQKMAPLLVFNTVKELTVDLYPKIRWLEAIQLKMCFSLNDNSTGTAWITSKSDGILGMSWQSISPDGLPPAFTYLAGQGLVSSNSFAFIWLKTIIKLGALLH</sequence>
<evidence type="ECO:0000259" key="2">
    <source>
        <dbReference type="Pfam" id="PF00026"/>
    </source>
</evidence>
<dbReference type="InterPro" id="IPR021109">
    <property type="entry name" value="Peptidase_aspartic_dom_sf"/>
</dbReference>
<feature type="domain" description="Peptidase A1" evidence="2">
    <location>
        <begin position="54"/>
        <end position="109"/>
    </location>
</feature>
<evidence type="ECO:0000313" key="3">
    <source>
        <dbReference type="EMBL" id="CAG9315236.1"/>
    </source>
</evidence>
<evidence type="ECO:0000256" key="1">
    <source>
        <dbReference type="SAM" id="SignalP"/>
    </source>
</evidence>
<accession>A0AAU9J0D5</accession>
<gene>
    <name evidence="3" type="ORF">BSTOLATCC_MIC13010</name>
</gene>
<feature type="signal peptide" evidence="1">
    <location>
        <begin position="1"/>
        <end position="16"/>
    </location>
</feature>
<dbReference type="Proteomes" id="UP001162131">
    <property type="component" value="Unassembled WGS sequence"/>
</dbReference>
<comment type="caution">
    <text evidence="3">The sequence shown here is derived from an EMBL/GenBank/DDBJ whole genome shotgun (WGS) entry which is preliminary data.</text>
</comment>
<reference evidence="3" key="1">
    <citation type="submission" date="2021-09" db="EMBL/GenBank/DDBJ databases">
        <authorList>
            <consortium name="AG Swart"/>
            <person name="Singh M."/>
            <person name="Singh A."/>
            <person name="Seah K."/>
            <person name="Emmerich C."/>
        </authorList>
    </citation>
    <scope>NUCLEOTIDE SEQUENCE</scope>
    <source>
        <strain evidence="3">ATCC30299</strain>
    </source>
</reference>
<dbReference type="SUPFAM" id="SSF50630">
    <property type="entry name" value="Acid proteases"/>
    <property type="match status" value="1"/>
</dbReference>